<evidence type="ECO:0000256" key="1">
    <source>
        <dbReference type="SAM" id="MobiDB-lite"/>
    </source>
</evidence>
<evidence type="ECO:0000313" key="4">
    <source>
        <dbReference type="Proteomes" id="UP000321201"/>
    </source>
</evidence>
<feature type="signal peptide" evidence="2">
    <location>
        <begin position="1"/>
        <end position="24"/>
    </location>
</feature>
<name>A0A5C7F2U8_9PROT</name>
<dbReference type="InterPro" id="IPR021357">
    <property type="entry name" value="DUF2782"/>
</dbReference>
<reference evidence="3 4" key="1">
    <citation type="submission" date="2019-08" db="EMBL/GenBank/DDBJ databases">
        <title>Pelomicrobium methylotrophicum gen. nov., sp. nov. a moderately thermophilic, facultatively anaerobic, lithoautotrophic and methylotrophic bacterium isolated from a terrestrial mud volcano.</title>
        <authorList>
            <person name="Slobodkina G.B."/>
            <person name="Merkel A.Y."/>
            <person name="Slobodkin A.I."/>
        </authorList>
    </citation>
    <scope>NUCLEOTIDE SEQUENCE [LARGE SCALE GENOMIC DNA]</scope>
    <source>
        <strain evidence="3 4">SM250</strain>
    </source>
</reference>
<accession>A0A5C7F2U8</accession>
<organism evidence="3 4">
    <name type="scientific">Pelomicrobium methylotrophicum</name>
    <dbReference type="NCBI Taxonomy" id="2602750"/>
    <lineage>
        <taxon>Bacteria</taxon>
        <taxon>Pseudomonadati</taxon>
        <taxon>Pseudomonadota</taxon>
        <taxon>Hydrogenophilia</taxon>
        <taxon>Hydrogenophilia incertae sedis</taxon>
        <taxon>Pelomicrobium</taxon>
    </lineage>
</organism>
<keyword evidence="2" id="KW-0732">Signal</keyword>
<feature type="compositionally biased region" description="Pro residues" evidence="1">
    <location>
        <begin position="40"/>
        <end position="49"/>
    </location>
</feature>
<dbReference type="OrthoDB" id="5296182at2"/>
<comment type="caution">
    <text evidence="3">The sequence shown here is derived from an EMBL/GenBank/DDBJ whole genome shotgun (WGS) entry which is preliminary data.</text>
</comment>
<evidence type="ECO:0000313" key="3">
    <source>
        <dbReference type="EMBL" id="TXF13827.1"/>
    </source>
</evidence>
<proteinExistence type="predicted"/>
<dbReference type="AlphaFoldDB" id="A0A5C7F2U8"/>
<sequence length="123" mass="13850">MVSHRFARGLFAAGLLCAWAAADAQPPPTRLEPPAKLEPLPEPPPPPPGYELDPSLEPQVTIIQRGEEKIEEFRINGRLYMIKVTPRNGPPYYLIDYHGNGDFIRRDGPDPGFSPPLWVIHRF</sequence>
<dbReference type="Pfam" id="PF11191">
    <property type="entry name" value="DUF2782"/>
    <property type="match status" value="1"/>
</dbReference>
<dbReference type="Gene3D" id="2.20.130.30">
    <property type="entry name" value="Protein of unknown function DUF2782"/>
    <property type="match status" value="1"/>
</dbReference>
<keyword evidence="4" id="KW-1185">Reference proteome</keyword>
<evidence type="ECO:0000256" key="2">
    <source>
        <dbReference type="SAM" id="SignalP"/>
    </source>
</evidence>
<gene>
    <name evidence="3" type="ORF">FR698_01215</name>
</gene>
<dbReference type="EMBL" id="VPFL01000001">
    <property type="protein sequence ID" value="TXF13827.1"/>
    <property type="molecule type" value="Genomic_DNA"/>
</dbReference>
<dbReference type="InParanoid" id="A0A5C7F2U8"/>
<dbReference type="Proteomes" id="UP000321201">
    <property type="component" value="Unassembled WGS sequence"/>
</dbReference>
<protein>
    <submittedName>
        <fullName evidence="3">DUF2782 domain-containing protein</fullName>
    </submittedName>
</protein>
<feature type="region of interest" description="Disordered" evidence="1">
    <location>
        <begin position="26"/>
        <end position="55"/>
    </location>
</feature>
<feature type="chain" id="PRO_5022865558" evidence="2">
    <location>
        <begin position="25"/>
        <end position="123"/>
    </location>
</feature>